<accession>A0A1S6HMC3</accession>
<dbReference type="InterPro" id="IPR001314">
    <property type="entry name" value="Peptidase_S1A"/>
</dbReference>
<dbReference type="Proteomes" id="UP000189545">
    <property type="component" value="Chromosome"/>
</dbReference>
<evidence type="ECO:0000256" key="2">
    <source>
        <dbReference type="ARBA" id="ARBA00023157"/>
    </source>
</evidence>
<comment type="similarity">
    <text evidence="1">Belongs to the peptidase S1 family.</text>
</comment>
<dbReference type="InterPro" id="IPR043504">
    <property type="entry name" value="Peptidase_S1_PA_chymotrypsin"/>
</dbReference>
<dbReference type="PROSITE" id="PS00134">
    <property type="entry name" value="TRYPSIN_HIS"/>
    <property type="match status" value="1"/>
</dbReference>
<dbReference type="PANTHER" id="PTHR24276">
    <property type="entry name" value="POLYSERASE-RELATED"/>
    <property type="match status" value="1"/>
</dbReference>
<gene>
    <name evidence="5" type="ORF">Sps_01488</name>
</gene>
<evidence type="ECO:0000256" key="1">
    <source>
        <dbReference type="ARBA" id="ARBA00007664"/>
    </source>
</evidence>
<dbReference type="OrthoDB" id="267336at2"/>
<proteinExistence type="inferred from homology"/>
<dbReference type="SUPFAM" id="SSF50494">
    <property type="entry name" value="Trypsin-like serine proteases"/>
    <property type="match status" value="1"/>
</dbReference>
<feature type="chain" id="PRO_5012164631" evidence="3">
    <location>
        <begin position="20"/>
        <end position="302"/>
    </location>
</feature>
<keyword evidence="6" id="KW-1185">Reference proteome</keyword>
<reference evidence="5 6" key="1">
    <citation type="submission" date="2016-03" db="EMBL/GenBank/DDBJ databases">
        <title>Complete genome sequence of Shewanella psychrophila WP2, a deep sea bacterium isolated from west Pacific sediment.</title>
        <authorList>
            <person name="Xu G."/>
            <person name="Jian H."/>
        </authorList>
    </citation>
    <scope>NUCLEOTIDE SEQUENCE [LARGE SCALE GENOMIC DNA]</scope>
    <source>
        <strain evidence="5 6">WP2</strain>
    </source>
</reference>
<dbReference type="InterPro" id="IPR018114">
    <property type="entry name" value="TRYPSIN_HIS"/>
</dbReference>
<dbReference type="GO" id="GO:0004252">
    <property type="term" value="F:serine-type endopeptidase activity"/>
    <property type="evidence" value="ECO:0007669"/>
    <property type="project" value="InterPro"/>
</dbReference>
<dbReference type="PROSITE" id="PS50240">
    <property type="entry name" value="TRYPSIN_DOM"/>
    <property type="match status" value="1"/>
</dbReference>
<dbReference type="KEGG" id="spsw:Sps_01488"/>
<dbReference type="SMART" id="SM00020">
    <property type="entry name" value="Tryp_SPc"/>
    <property type="match status" value="1"/>
</dbReference>
<dbReference type="Pfam" id="PF00089">
    <property type="entry name" value="Trypsin"/>
    <property type="match status" value="1"/>
</dbReference>
<name>A0A1S6HMC3_9GAMM</name>
<dbReference type="PRINTS" id="PR00722">
    <property type="entry name" value="CHYMOTRYPSIN"/>
</dbReference>
<sequence length="302" mass="33102">MKKLLFLLSTCSITFSVMAHPTDNLLNDNLNMISHKNRIIGGHIANAALYPSYVSIRVIRKDTDKEENVCGGVLIADNWVLTAAHCKSGFDASGDSAIFKPLGEVGVSLRNNGSFEANIKIDDFFIHPNDPTMKYGGDWDAALLKLSDKATTHGAEISPIYPTEKPIGESVTLVGLGLTENGDGHPETKLRKFDTLVTEDDHCISEVEGSEDIYKPEHSLCIGQEGIAQRSGMTDSGGPAYIRNSQTNQLEVAGIVQGGVRIYDDPEHCHNNSCIWESEEYTRLTMTSSLVEWIEETVTNNQ</sequence>
<evidence type="ECO:0000313" key="5">
    <source>
        <dbReference type="EMBL" id="AQS36654.1"/>
    </source>
</evidence>
<evidence type="ECO:0000256" key="3">
    <source>
        <dbReference type="SAM" id="SignalP"/>
    </source>
</evidence>
<dbReference type="InterPro" id="IPR050430">
    <property type="entry name" value="Peptidase_S1"/>
</dbReference>
<evidence type="ECO:0000259" key="4">
    <source>
        <dbReference type="PROSITE" id="PS50240"/>
    </source>
</evidence>
<feature type="signal peptide" evidence="3">
    <location>
        <begin position="1"/>
        <end position="19"/>
    </location>
</feature>
<keyword evidence="2" id="KW-1015">Disulfide bond</keyword>
<organism evidence="5 6">
    <name type="scientific">Shewanella psychrophila</name>
    <dbReference type="NCBI Taxonomy" id="225848"/>
    <lineage>
        <taxon>Bacteria</taxon>
        <taxon>Pseudomonadati</taxon>
        <taxon>Pseudomonadota</taxon>
        <taxon>Gammaproteobacteria</taxon>
        <taxon>Alteromonadales</taxon>
        <taxon>Shewanellaceae</taxon>
        <taxon>Shewanella</taxon>
    </lineage>
</organism>
<dbReference type="InterPro" id="IPR009003">
    <property type="entry name" value="Peptidase_S1_PA"/>
</dbReference>
<dbReference type="AlphaFoldDB" id="A0A1S6HMC3"/>
<protein>
    <submittedName>
        <fullName evidence="5">Trypsin</fullName>
    </submittedName>
</protein>
<dbReference type="STRING" id="225848.Sps_01488"/>
<keyword evidence="3" id="KW-0732">Signal</keyword>
<dbReference type="RefSeq" id="WP_077751937.1">
    <property type="nucleotide sequence ID" value="NZ_CP014782.1"/>
</dbReference>
<dbReference type="Gene3D" id="2.40.10.10">
    <property type="entry name" value="Trypsin-like serine proteases"/>
    <property type="match status" value="1"/>
</dbReference>
<evidence type="ECO:0000313" key="6">
    <source>
        <dbReference type="Proteomes" id="UP000189545"/>
    </source>
</evidence>
<feature type="domain" description="Peptidase S1" evidence="4">
    <location>
        <begin position="39"/>
        <end position="299"/>
    </location>
</feature>
<dbReference type="PANTHER" id="PTHR24276:SF98">
    <property type="entry name" value="FI18310P1-RELATED"/>
    <property type="match status" value="1"/>
</dbReference>
<dbReference type="EMBL" id="CP014782">
    <property type="protein sequence ID" value="AQS36654.1"/>
    <property type="molecule type" value="Genomic_DNA"/>
</dbReference>
<dbReference type="GO" id="GO:0006508">
    <property type="term" value="P:proteolysis"/>
    <property type="evidence" value="ECO:0007669"/>
    <property type="project" value="InterPro"/>
</dbReference>
<dbReference type="InterPro" id="IPR001254">
    <property type="entry name" value="Trypsin_dom"/>
</dbReference>